<keyword evidence="3 5" id="KW-1133">Transmembrane helix</keyword>
<feature type="transmembrane region" description="Helical" evidence="5">
    <location>
        <begin position="191"/>
        <end position="211"/>
    </location>
</feature>
<evidence type="ECO:0008006" key="8">
    <source>
        <dbReference type="Google" id="ProtNLM"/>
    </source>
</evidence>
<evidence type="ECO:0000256" key="3">
    <source>
        <dbReference type="ARBA" id="ARBA00022989"/>
    </source>
</evidence>
<dbReference type="AlphaFoldDB" id="A0A1R2D263"/>
<keyword evidence="7" id="KW-1185">Reference proteome</keyword>
<proteinExistence type="predicted"/>
<evidence type="ECO:0000313" key="7">
    <source>
        <dbReference type="Proteomes" id="UP000187209"/>
    </source>
</evidence>
<dbReference type="NCBIfam" id="TIGR00803">
    <property type="entry name" value="nst"/>
    <property type="match status" value="1"/>
</dbReference>
<dbReference type="OrthoDB" id="408493at2759"/>
<dbReference type="Pfam" id="PF04142">
    <property type="entry name" value="Nuc_sug_transp"/>
    <property type="match status" value="1"/>
</dbReference>
<dbReference type="InterPro" id="IPR007271">
    <property type="entry name" value="Nuc_sug_transpt"/>
</dbReference>
<protein>
    <recommendedName>
        <fullName evidence="8">Sugar phosphate transporter domain-containing protein</fullName>
    </recommendedName>
</protein>
<dbReference type="GO" id="GO:0015165">
    <property type="term" value="F:pyrimidine nucleotide-sugar transmembrane transporter activity"/>
    <property type="evidence" value="ECO:0007669"/>
    <property type="project" value="InterPro"/>
</dbReference>
<feature type="transmembrane region" description="Helical" evidence="5">
    <location>
        <begin position="223"/>
        <end position="244"/>
    </location>
</feature>
<feature type="transmembrane region" description="Helical" evidence="5">
    <location>
        <begin position="288"/>
        <end position="308"/>
    </location>
</feature>
<accession>A0A1R2D263</accession>
<keyword evidence="2 5" id="KW-0812">Transmembrane</keyword>
<reference evidence="6 7" key="1">
    <citation type="submission" date="2016-11" db="EMBL/GenBank/DDBJ databases">
        <title>The macronuclear genome of Stentor coeruleus: a giant cell with tiny introns.</title>
        <authorList>
            <person name="Slabodnick M."/>
            <person name="Ruby J.G."/>
            <person name="Reiff S.B."/>
            <person name="Swart E.C."/>
            <person name="Gosai S."/>
            <person name="Prabakaran S."/>
            <person name="Witkowska E."/>
            <person name="Larue G.E."/>
            <person name="Fisher S."/>
            <person name="Freeman R.M."/>
            <person name="Gunawardena J."/>
            <person name="Chu W."/>
            <person name="Stover N.A."/>
            <person name="Gregory B.D."/>
            <person name="Nowacki M."/>
            <person name="Derisi J."/>
            <person name="Roy S.W."/>
            <person name="Marshall W.F."/>
            <person name="Sood P."/>
        </authorList>
    </citation>
    <scope>NUCLEOTIDE SEQUENCE [LARGE SCALE GENOMIC DNA]</scope>
    <source>
        <strain evidence="6">WM001</strain>
    </source>
</reference>
<feature type="transmembrane region" description="Helical" evidence="5">
    <location>
        <begin position="314"/>
        <end position="331"/>
    </location>
</feature>
<feature type="transmembrane region" description="Helical" evidence="5">
    <location>
        <begin position="161"/>
        <end position="179"/>
    </location>
</feature>
<name>A0A1R2D263_9CILI</name>
<feature type="transmembrane region" description="Helical" evidence="5">
    <location>
        <begin position="109"/>
        <end position="127"/>
    </location>
</feature>
<evidence type="ECO:0000313" key="6">
    <source>
        <dbReference type="EMBL" id="OMJ95367.1"/>
    </source>
</evidence>
<dbReference type="PANTHER" id="PTHR10231">
    <property type="entry name" value="NUCLEOTIDE-SUGAR TRANSMEMBRANE TRANSPORTER"/>
    <property type="match status" value="1"/>
</dbReference>
<feature type="transmembrane region" description="Helical" evidence="5">
    <location>
        <begin position="29"/>
        <end position="46"/>
    </location>
</feature>
<comment type="subcellular location">
    <subcellularLocation>
        <location evidence="1">Membrane</location>
        <topology evidence="1">Multi-pass membrane protein</topology>
    </subcellularLocation>
</comment>
<evidence type="ECO:0000256" key="5">
    <source>
        <dbReference type="SAM" id="Phobius"/>
    </source>
</evidence>
<dbReference type="PIRSF" id="PIRSF005799">
    <property type="entry name" value="UDP-gal_transpt"/>
    <property type="match status" value="1"/>
</dbReference>
<dbReference type="EMBL" id="MPUH01000013">
    <property type="protein sequence ID" value="OMJ95367.1"/>
    <property type="molecule type" value="Genomic_DNA"/>
</dbReference>
<evidence type="ECO:0000256" key="2">
    <source>
        <dbReference type="ARBA" id="ARBA00022692"/>
    </source>
</evidence>
<sequence>MKKRMDDDTEEKTIILPGPKITKENEVSFIKYCIILSLAIGIKSWQPLAIAGSKRPDGTYSWNKTTMVILVEFSKLVFCAIVFSFQYMSTDPRKRHLLHNLSFNQSLHFLIPAVLYGASNTLVYIGMSYINPALFHVFGNTRILTAGILYRIMMGRKQSDLQWLALLLLTAGAIMVTPLSESTPKEGEDNFLGLIILILMCLCSTSSSIYTEINYKKTQELSIFYQNCVLYVYGIIVNLIWLLFTDSQTVSGQGIFYGFDRSAFIVLLAQSSMGVSLSFIFKYLDNIVYVFSLTISMFISAVFSYFFFEFEFTLIFACALVVVTVSTYMYYRNKVFEKYSIQDKDAFF</sequence>
<feature type="transmembrane region" description="Helical" evidence="5">
    <location>
        <begin position="66"/>
        <end position="88"/>
    </location>
</feature>
<organism evidence="6 7">
    <name type="scientific">Stentor coeruleus</name>
    <dbReference type="NCBI Taxonomy" id="5963"/>
    <lineage>
        <taxon>Eukaryota</taxon>
        <taxon>Sar</taxon>
        <taxon>Alveolata</taxon>
        <taxon>Ciliophora</taxon>
        <taxon>Postciliodesmatophora</taxon>
        <taxon>Heterotrichea</taxon>
        <taxon>Heterotrichida</taxon>
        <taxon>Stentoridae</taxon>
        <taxon>Stentor</taxon>
    </lineage>
</organism>
<feature type="transmembrane region" description="Helical" evidence="5">
    <location>
        <begin position="264"/>
        <end position="281"/>
    </location>
</feature>
<dbReference type="SUPFAM" id="SSF103481">
    <property type="entry name" value="Multidrug resistance efflux transporter EmrE"/>
    <property type="match status" value="1"/>
</dbReference>
<dbReference type="GO" id="GO:0000139">
    <property type="term" value="C:Golgi membrane"/>
    <property type="evidence" value="ECO:0007669"/>
    <property type="project" value="InterPro"/>
</dbReference>
<dbReference type="Proteomes" id="UP000187209">
    <property type="component" value="Unassembled WGS sequence"/>
</dbReference>
<comment type="caution">
    <text evidence="6">The sequence shown here is derived from an EMBL/GenBank/DDBJ whole genome shotgun (WGS) entry which is preliminary data.</text>
</comment>
<dbReference type="InterPro" id="IPR037185">
    <property type="entry name" value="EmrE-like"/>
</dbReference>
<evidence type="ECO:0000256" key="4">
    <source>
        <dbReference type="ARBA" id="ARBA00023136"/>
    </source>
</evidence>
<feature type="transmembrane region" description="Helical" evidence="5">
    <location>
        <begin position="133"/>
        <end position="154"/>
    </location>
</feature>
<evidence type="ECO:0000256" key="1">
    <source>
        <dbReference type="ARBA" id="ARBA00004141"/>
    </source>
</evidence>
<keyword evidence="4 5" id="KW-0472">Membrane</keyword>
<gene>
    <name evidence="6" type="ORF">SteCoe_1284</name>
</gene>